<protein>
    <recommendedName>
        <fullName evidence="4">Inosine/uridine-preferring nucleoside hydrolase domain-containing protein</fullName>
    </recommendedName>
</protein>
<dbReference type="PANTHER" id="PTHR12304:SF56">
    <property type="entry name" value="HYDROLASE, PUTATIVE (AFU_ORTHOLOGUE AFUA_1G11790)-RELATED"/>
    <property type="match status" value="1"/>
</dbReference>
<dbReference type="GO" id="GO:0008477">
    <property type="term" value="F:purine nucleosidase activity"/>
    <property type="evidence" value="ECO:0007669"/>
    <property type="project" value="TreeGrafter"/>
</dbReference>
<dbReference type="AlphaFoldDB" id="A0A8H3BPN6"/>
<keyword evidence="2" id="KW-0378">Hydrolase</keyword>
<proteinExistence type="inferred from homology"/>
<dbReference type="GO" id="GO:0006152">
    <property type="term" value="P:purine nucleoside catabolic process"/>
    <property type="evidence" value="ECO:0007669"/>
    <property type="project" value="TreeGrafter"/>
</dbReference>
<evidence type="ECO:0000259" key="4">
    <source>
        <dbReference type="Pfam" id="PF01156"/>
    </source>
</evidence>
<keyword evidence="3" id="KW-0326">Glycosidase</keyword>
<accession>A0A8H3BPN6</accession>
<comment type="caution">
    <text evidence="5">The sequence shown here is derived from an EMBL/GenBank/DDBJ whole genome shotgun (WGS) entry which is preliminary data.</text>
</comment>
<evidence type="ECO:0000256" key="2">
    <source>
        <dbReference type="ARBA" id="ARBA00022801"/>
    </source>
</evidence>
<dbReference type="InterPro" id="IPR023186">
    <property type="entry name" value="IUNH"/>
</dbReference>
<evidence type="ECO:0000313" key="5">
    <source>
        <dbReference type="EMBL" id="CAE6460778.1"/>
    </source>
</evidence>
<dbReference type="Proteomes" id="UP000663888">
    <property type="component" value="Unassembled WGS sequence"/>
</dbReference>
<evidence type="ECO:0000256" key="3">
    <source>
        <dbReference type="ARBA" id="ARBA00023295"/>
    </source>
</evidence>
<dbReference type="Gene3D" id="3.90.245.10">
    <property type="entry name" value="Ribonucleoside hydrolase-like"/>
    <property type="match status" value="1"/>
</dbReference>
<evidence type="ECO:0000256" key="1">
    <source>
        <dbReference type="ARBA" id="ARBA00009176"/>
    </source>
</evidence>
<dbReference type="SUPFAM" id="SSF53590">
    <property type="entry name" value="Nucleoside hydrolase"/>
    <property type="match status" value="1"/>
</dbReference>
<dbReference type="PANTHER" id="PTHR12304">
    <property type="entry name" value="INOSINE-URIDINE PREFERRING NUCLEOSIDE HYDROLASE"/>
    <property type="match status" value="1"/>
</dbReference>
<organism evidence="5 6">
    <name type="scientific">Rhizoctonia solani</name>
    <dbReference type="NCBI Taxonomy" id="456999"/>
    <lineage>
        <taxon>Eukaryota</taxon>
        <taxon>Fungi</taxon>
        <taxon>Dikarya</taxon>
        <taxon>Basidiomycota</taxon>
        <taxon>Agaricomycotina</taxon>
        <taxon>Agaricomycetes</taxon>
        <taxon>Cantharellales</taxon>
        <taxon>Ceratobasidiaceae</taxon>
        <taxon>Rhizoctonia</taxon>
    </lineage>
</organism>
<feature type="domain" description="Inosine/uridine-preferring nucleoside hydrolase" evidence="4">
    <location>
        <begin position="11"/>
        <end position="357"/>
    </location>
</feature>
<name>A0A8H3BPN6_9AGAM</name>
<comment type="similarity">
    <text evidence="1">Belongs to the IUNH family.</text>
</comment>
<gene>
    <name evidence="5" type="ORF">RDB_LOCUS89402</name>
</gene>
<dbReference type="EMBL" id="CAJMWX010001052">
    <property type="protein sequence ID" value="CAE6460778.1"/>
    <property type="molecule type" value="Genomic_DNA"/>
</dbReference>
<dbReference type="GO" id="GO:0005829">
    <property type="term" value="C:cytosol"/>
    <property type="evidence" value="ECO:0007669"/>
    <property type="project" value="TreeGrafter"/>
</dbReference>
<dbReference type="InterPro" id="IPR036452">
    <property type="entry name" value="Ribo_hydro-like"/>
</dbReference>
<reference evidence="5" key="1">
    <citation type="submission" date="2021-01" db="EMBL/GenBank/DDBJ databases">
        <authorList>
            <person name="Kaushik A."/>
        </authorList>
    </citation>
    <scope>NUCLEOTIDE SEQUENCE</scope>
    <source>
        <strain evidence="5">AG4-R118</strain>
    </source>
</reference>
<dbReference type="InterPro" id="IPR001910">
    <property type="entry name" value="Inosine/uridine_hydrolase_dom"/>
</dbReference>
<dbReference type="Pfam" id="PF01156">
    <property type="entry name" value="IU_nuc_hydro"/>
    <property type="match status" value="1"/>
</dbReference>
<sequence length="398" mass="43381">MSSAQNLIPKIIFDTDPGVDDVLGLLLLLASSEAELALITVTFGNTDLEHAYTNVLKVYQLVLDHLERFPDDRSRFPNLKSRTKLCAGATGPLSGVPHLAEYFHGPDGLSDISTTHPEFNIRHPSILSEVIQESNVPAEDAIIELLMENPEDSVTVIAVGPLTNIARVWLKNPQALQRARRIVVMGGTLDAPGNTSATAEFNFFADPKAAAIIMDAAKSESINLFLAPLDITTRHTVSYTHLIHPKLLSGPLISGPELAQLMSPLRAFTSAFLHRVRRITQDIGIQDGFEMHDPLAVWAGLVHAPLSRNALLVEGWEVETRDFVIECEGQYTKGMCVVDRRGGTDKTGAVRTIDGVQGADKADSQPAVGVKVLTRTPGVALMESWITGKVFWDLRQSN</sequence>
<evidence type="ECO:0000313" key="6">
    <source>
        <dbReference type="Proteomes" id="UP000663888"/>
    </source>
</evidence>